<feature type="non-terminal residue" evidence="15">
    <location>
        <position position="303"/>
    </location>
</feature>
<dbReference type="SUPFAM" id="SSF47384">
    <property type="entry name" value="Homodimeric domain of signal transducing histidine kinase"/>
    <property type="match status" value="1"/>
</dbReference>
<dbReference type="AlphaFoldDB" id="A0A7V8SY07"/>
<dbReference type="Gene3D" id="3.30.450.40">
    <property type="match status" value="1"/>
</dbReference>
<keyword evidence="10 13" id="KW-1133">Transmembrane helix</keyword>
<sequence length="303" mass="33246">MQRFLGGRLLGAVASLLVVAGIVLVYRHVLRVNQTTVALSFLLAILAVSAVWGMLVSAFMSVVAMLAFNYYFLPPVGTLTIADPQNWVALLAFLVTSITGSRLSSRIRKEADEAHQRRREVERLYGFSRQLLGEGNVIQLMNAIPDYIVESFEAGAAELFLPQKDKFYRSGFGASHLDEQKMKIAFLNDELTLDAEHAQYFIPVRMGVRPIASLGISGALLSRQTVDAISTMVAIAIERARAVETLGQTEAERQGERLKSALLDSITHDFRTPLTSMKAAVTGLLTSKDSNSPQSCELLTIIN</sequence>
<protein>
    <recommendedName>
        <fullName evidence="3">histidine kinase</fullName>
        <ecNumber evidence="3">2.7.13.3</ecNumber>
    </recommendedName>
</protein>
<evidence type="ECO:0000256" key="1">
    <source>
        <dbReference type="ARBA" id="ARBA00000085"/>
    </source>
</evidence>
<dbReference type="GO" id="GO:0005886">
    <property type="term" value="C:plasma membrane"/>
    <property type="evidence" value="ECO:0007669"/>
    <property type="project" value="TreeGrafter"/>
</dbReference>
<keyword evidence="16" id="KW-1185">Reference proteome</keyword>
<dbReference type="CDD" id="cd00082">
    <property type="entry name" value="HisKA"/>
    <property type="match status" value="1"/>
</dbReference>
<dbReference type="GO" id="GO:0005524">
    <property type="term" value="F:ATP binding"/>
    <property type="evidence" value="ECO:0007669"/>
    <property type="project" value="UniProtKB-KW"/>
</dbReference>
<dbReference type="InterPro" id="IPR052023">
    <property type="entry name" value="Histidine_kinase_KdpD"/>
</dbReference>
<feature type="domain" description="Sensor protein KdpD transmembrane" evidence="14">
    <location>
        <begin position="12"/>
        <end position="117"/>
    </location>
</feature>
<organism evidence="15 16">
    <name type="scientific">Candidatus Acidiferrum panamense</name>
    <dbReference type="NCBI Taxonomy" id="2741543"/>
    <lineage>
        <taxon>Bacteria</taxon>
        <taxon>Pseudomonadati</taxon>
        <taxon>Acidobacteriota</taxon>
        <taxon>Terriglobia</taxon>
        <taxon>Candidatus Acidiferrales</taxon>
        <taxon>Candidatus Acidiferrum</taxon>
    </lineage>
</organism>
<evidence type="ECO:0000313" key="15">
    <source>
        <dbReference type="EMBL" id="MBA0086534.1"/>
    </source>
</evidence>
<keyword evidence="8" id="KW-0418">Kinase</keyword>
<dbReference type="Gene3D" id="1.20.120.620">
    <property type="entry name" value="Backbone structure of the membrane domain of e. Coli histidine kinase receptor kdpd"/>
    <property type="match status" value="1"/>
</dbReference>
<evidence type="ECO:0000256" key="2">
    <source>
        <dbReference type="ARBA" id="ARBA00004141"/>
    </source>
</evidence>
<evidence type="ECO:0000256" key="5">
    <source>
        <dbReference type="ARBA" id="ARBA00022679"/>
    </source>
</evidence>
<comment type="caution">
    <text evidence="15">The sequence shown here is derived from an EMBL/GenBank/DDBJ whole genome shotgun (WGS) entry which is preliminary data.</text>
</comment>
<keyword evidence="7" id="KW-0547">Nucleotide-binding</keyword>
<keyword evidence="9" id="KW-0067">ATP-binding</keyword>
<proteinExistence type="predicted"/>
<evidence type="ECO:0000256" key="7">
    <source>
        <dbReference type="ARBA" id="ARBA00022741"/>
    </source>
</evidence>
<evidence type="ECO:0000256" key="11">
    <source>
        <dbReference type="ARBA" id="ARBA00023012"/>
    </source>
</evidence>
<evidence type="ECO:0000256" key="12">
    <source>
        <dbReference type="ARBA" id="ARBA00023136"/>
    </source>
</evidence>
<dbReference type="PANTHER" id="PTHR45569">
    <property type="entry name" value="SENSOR PROTEIN KDPD"/>
    <property type="match status" value="1"/>
</dbReference>
<evidence type="ECO:0000256" key="9">
    <source>
        <dbReference type="ARBA" id="ARBA00022840"/>
    </source>
</evidence>
<evidence type="ECO:0000256" key="4">
    <source>
        <dbReference type="ARBA" id="ARBA00022553"/>
    </source>
</evidence>
<evidence type="ECO:0000256" key="13">
    <source>
        <dbReference type="SAM" id="Phobius"/>
    </source>
</evidence>
<dbReference type="InterPro" id="IPR036097">
    <property type="entry name" value="HisK_dim/P_sf"/>
</dbReference>
<keyword evidence="6 13" id="KW-0812">Transmembrane</keyword>
<evidence type="ECO:0000313" key="16">
    <source>
        <dbReference type="Proteomes" id="UP000567293"/>
    </source>
</evidence>
<reference evidence="15" key="1">
    <citation type="submission" date="2020-06" db="EMBL/GenBank/DDBJ databases">
        <title>Legume-microbial interactions unlock mineral nutrients during tropical forest succession.</title>
        <authorList>
            <person name="Epihov D.Z."/>
        </authorList>
    </citation>
    <scope>NUCLEOTIDE SEQUENCE [LARGE SCALE GENOMIC DNA]</scope>
    <source>
        <strain evidence="15">Pan2503</strain>
    </source>
</reference>
<dbReference type="InterPro" id="IPR038318">
    <property type="entry name" value="KdpD_sf"/>
</dbReference>
<gene>
    <name evidence="15" type="ORF">HRJ53_16260</name>
</gene>
<dbReference type="PANTHER" id="PTHR45569:SF1">
    <property type="entry name" value="SENSOR PROTEIN KDPD"/>
    <property type="match status" value="1"/>
</dbReference>
<dbReference type="InterPro" id="IPR025201">
    <property type="entry name" value="KdpD_TM"/>
</dbReference>
<evidence type="ECO:0000256" key="8">
    <source>
        <dbReference type="ARBA" id="ARBA00022777"/>
    </source>
</evidence>
<evidence type="ECO:0000256" key="10">
    <source>
        <dbReference type="ARBA" id="ARBA00022989"/>
    </source>
</evidence>
<comment type="subcellular location">
    <subcellularLocation>
        <location evidence="2">Membrane</location>
        <topology evidence="2">Multi-pass membrane protein</topology>
    </subcellularLocation>
</comment>
<evidence type="ECO:0000256" key="6">
    <source>
        <dbReference type="ARBA" id="ARBA00022692"/>
    </source>
</evidence>
<dbReference type="EMBL" id="JACDQQ010001561">
    <property type="protein sequence ID" value="MBA0086534.1"/>
    <property type="molecule type" value="Genomic_DNA"/>
</dbReference>
<feature type="transmembrane region" description="Helical" evidence="13">
    <location>
        <begin position="38"/>
        <end position="67"/>
    </location>
</feature>
<accession>A0A7V8SY07</accession>
<dbReference type="Pfam" id="PF13493">
    <property type="entry name" value="DUF4118"/>
    <property type="match status" value="1"/>
</dbReference>
<name>A0A7V8SY07_9BACT</name>
<keyword evidence="11" id="KW-0902">Two-component regulatory system</keyword>
<dbReference type="GO" id="GO:0000155">
    <property type="term" value="F:phosphorelay sensor kinase activity"/>
    <property type="evidence" value="ECO:0007669"/>
    <property type="project" value="InterPro"/>
</dbReference>
<feature type="transmembrane region" description="Helical" evidence="13">
    <location>
        <begin position="87"/>
        <end position="105"/>
    </location>
</feature>
<dbReference type="Gene3D" id="1.10.287.130">
    <property type="match status" value="1"/>
</dbReference>
<keyword evidence="4" id="KW-0597">Phosphoprotein</keyword>
<dbReference type="EC" id="2.7.13.3" evidence="3"/>
<dbReference type="InterPro" id="IPR029016">
    <property type="entry name" value="GAF-like_dom_sf"/>
</dbReference>
<evidence type="ECO:0000259" key="14">
    <source>
        <dbReference type="Pfam" id="PF13493"/>
    </source>
</evidence>
<comment type="catalytic activity">
    <reaction evidence="1">
        <text>ATP + protein L-histidine = ADP + protein N-phospho-L-histidine.</text>
        <dbReference type="EC" id="2.7.13.3"/>
    </reaction>
</comment>
<keyword evidence="12 13" id="KW-0472">Membrane</keyword>
<dbReference type="Proteomes" id="UP000567293">
    <property type="component" value="Unassembled WGS sequence"/>
</dbReference>
<evidence type="ECO:0000256" key="3">
    <source>
        <dbReference type="ARBA" id="ARBA00012438"/>
    </source>
</evidence>
<dbReference type="InterPro" id="IPR003661">
    <property type="entry name" value="HisK_dim/P_dom"/>
</dbReference>
<keyword evidence="5" id="KW-0808">Transferase</keyword>
<feature type="transmembrane region" description="Helical" evidence="13">
    <location>
        <begin position="6"/>
        <end position="26"/>
    </location>
</feature>